<reference evidence="1" key="1">
    <citation type="journal article" date="2020" name="Nature">
        <title>Giant virus diversity and host interactions through global metagenomics.</title>
        <authorList>
            <person name="Schulz F."/>
            <person name="Roux S."/>
            <person name="Paez-Espino D."/>
            <person name="Jungbluth S."/>
            <person name="Walsh D.A."/>
            <person name="Denef V.J."/>
            <person name="McMahon K.D."/>
            <person name="Konstantinidis K.T."/>
            <person name="Eloe-Fadrosh E.A."/>
            <person name="Kyrpides N.C."/>
            <person name="Woyke T."/>
        </authorList>
    </citation>
    <scope>NUCLEOTIDE SEQUENCE</scope>
    <source>
        <strain evidence="1">GVMAG-S-1038524-41</strain>
    </source>
</reference>
<sequence length="237" mass="27498">MTDVIHNYPKSSCNCWECESNKYPKPTGPPTNMSVRDCQFSEYYDYNPKSVFKVKKVPDRQTGRTILNPGVVSNNKFDPTFRVTYSNSDPRLYNQGGTWLQLDRPPLTSVTKLNTLTTDKSLDGYGQYYKSYADINAGQFVYYISKNREDAFHEPIFNSKATSVGTMYKDPMGGMKPQYDRIPEDQYDPILDNKACSDNDNCSSFLRDTQSHREDIMARQMRKRNEQRYAPRWTNVN</sequence>
<dbReference type="EMBL" id="MN740668">
    <property type="protein sequence ID" value="QHU06852.1"/>
    <property type="molecule type" value="Genomic_DNA"/>
</dbReference>
<protein>
    <submittedName>
        <fullName evidence="1">Uncharacterized protein</fullName>
    </submittedName>
</protein>
<organism evidence="1">
    <name type="scientific">viral metagenome</name>
    <dbReference type="NCBI Taxonomy" id="1070528"/>
    <lineage>
        <taxon>unclassified sequences</taxon>
        <taxon>metagenomes</taxon>
        <taxon>organismal metagenomes</taxon>
    </lineage>
</organism>
<dbReference type="AlphaFoldDB" id="A0A6C0JMD2"/>
<name>A0A6C0JMD2_9ZZZZ</name>
<evidence type="ECO:0000313" key="1">
    <source>
        <dbReference type="EMBL" id="QHU06852.1"/>
    </source>
</evidence>
<proteinExistence type="predicted"/>
<accession>A0A6C0JMD2</accession>